<dbReference type="VEuPathDB" id="FungiDB:BO71DRAFT_386399"/>
<keyword evidence="9" id="KW-1185">Reference proteome</keyword>
<feature type="active site" description="Acyl-ester intermediate" evidence="5">
    <location>
        <position position="241"/>
    </location>
</feature>
<dbReference type="Proteomes" id="UP000247810">
    <property type="component" value="Unassembled WGS sequence"/>
</dbReference>
<evidence type="ECO:0000256" key="4">
    <source>
        <dbReference type="ARBA" id="ARBA00022801"/>
    </source>
</evidence>
<name>A0A319DIS0_9EURO</name>
<evidence type="ECO:0000313" key="9">
    <source>
        <dbReference type="Proteomes" id="UP000247810"/>
    </source>
</evidence>
<dbReference type="EMBL" id="KZ825958">
    <property type="protein sequence ID" value="PYH91073.1"/>
    <property type="molecule type" value="Genomic_DNA"/>
</dbReference>
<dbReference type="PANTHER" id="PTHR46072">
    <property type="entry name" value="AMIDASE-RELATED-RELATED"/>
    <property type="match status" value="1"/>
</dbReference>
<feature type="binding site" evidence="6">
    <location>
        <position position="191"/>
    </location>
    <ligand>
        <name>substrate</name>
    </ligand>
</feature>
<evidence type="ECO:0000256" key="1">
    <source>
        <dbReference type="ARBA" id="ARBA00001311"/>
    </source>
</evidence>
<dbReference type="PANTHER" id="PTHR46072:SF7">
    <property type="entry name" value="AMIDASE"/>
    <property type="match status" value="1"/>
</dbReference>
<evidence type="ECO:0000259" key="7">
    <source>
        <dbReference type="Pfam" id="PF01425"/>
    </source>
</evidence>
<evidence type="ECO:0000313" key="8">
    <source>
        <dbReference type="EMBL" id="PYH91073.1"/>
    </source>
</evidence>
<dbReference type="EC" id="3.5.1.4" evidence="3"/>
<evidence type="ECO:0000256" key="3">
    <source>
        <dbReference type="ARBA" id="ARBA00012922"/>
    </source>
</evidence>
<dbReference type="OrthoDB" id="6428749at2759"/>
<dbReference type="AlphaFoldDB" id="A0A319DIS0"/>
<dbReference type="PIRSF" id="PIRSF001221">
    <property type="entry name" value="Amidase_fungi"/>
    <property type="match status" value="1"/>
</dbReference>
<keyword evidence="4" id="KW-0378">Hydrolase</keyword>
<evidence type="ECO:0000256" key="6">
    <source>
        <dbReference type="PIRSR" id="PIRSR001221-2"/>
    </source>
</evidence>
<feature type="binding site" evidence="6">
    <location>
        <position position="217"/>
    </location>
    <ligand>
        <name>substrate</name>
    </ligand>
</feature>
<protein>
    <recommendedName>
        <fullName evidence="3">amidase</fullName>
        <ecNumber evidence="3">3.5.1.4</ecNumber>
    </recommendedName>
</protein>
<reference evidence="8 9" key="1">
    <citation type="submission" date="2018-02" db="EMBL/GenBank/DDBJ databases">
        <title>The genomes of Aspergillus section Nigri reveals drivers in fungal speciation.</title>
        <authorList>
            <consortium name="DOE Joint Genome Institute"/>
            <person name="Vesth T.C."/>
            <person name="Nybo J."/>
            <person name="Theobald S."/>
            <person name="Brandl J."/>
            <person name="Frisvad J.C."/>
            <person name="Nielsen K.F."/>
            <person name="Lyhne E.K."/>
            <person name="Kogle M.E."/>
            <person name="Kuo A."/>
            <person name="Riley R."/>
            <person name="Clum A."/>
            <person name="Nolan M."/>
            <person name="Lipzen A."/>
            <person name="Salamov A."/>
            <person name="Henrissat B."/>
            <person name="Wiebenga A."/>
            <person name="De vries R.P."/>
            <person name="Grigoriev I.V."/>
            <person name="Mortensen U.H."/>
            <person name="Andersen M.R."/>
            <person name="Baker S.E."/>
        </authorList>
    </citation>
    <scope>NUCLEOTIDE SEQUENCE [LARGE SCALE GENOMIC DNA]</scope>
    <source>
        <strain evidence="8 9">CBS 707.79</strain>
    </source>
</reference>
<organism evidence="8 9">
    <name type="scientific">Aspergillus ellipticus CBS 707.79</name>
    <dbReference type="NCBI Taxonomy" id="1448320"/>
    <lineage>
        <taxon>Eukaryota</taxon>
        <taxon>Fungi</taxon>
        <taxon>Dikarya</taxon>
        <taxon>Ascomycota</taxon>
        <taxon>Pezizomycotina</taxon>
        <taxon>Eurotiomycetes</taxon>
        <taxon>Eurotiomycetidae</taxon>
        <taxon>Eurotiales</taxon>
        <taxon>Aspergillaceae</taxon>
        <taxon>Aspergillus</taxon>
        <taxon>Aspergillus subgen. Circumdati</taxon>
    </lineage>
</organism>
<proteinExistence type="inferred from homology"/>
<evidence type="ECO:0000256" key="2">
    <source>
        <dbReference type="ARBA" id="ARBA00009199"/>
    </source>
</evidence>
<evidence type="ECO:0000256" key="5">
    <source>
        <dbReference type="PIRSR" id="PIRSR001221-1"/>
    </source>
</evidence>
<sequence>MTIPPWQQLAETKRQAILSAIPEKWRLKDPIPSPAEQRDVTGAYIEQFLTPREIEITEADAIGILAHTTTGKWTAVEVTEAFCHRAALAHQLVNCLHEIFFTTALETARRLDAHFAKHSRPLGPLHGLPISLKDQFHIPGVETTMGYVGWINTFQGTPNDGRNRTSQSQLVTDLLASGAILYVKTSVPMTLMCGETINNIITYTSNPKNRLLSSGGSSGGEGALIALRGSPAGFGTDIGGSIRIPAVFNGLFGIRPSSGRIPYQGAANSMDGQSTILSVVGPLARSAGDLMVLFKAVLRRAPWLTDPLVLEIPWRGDVERETRELVRGMPGRLAFGIMWDDGAVVPHPPIQRAMKIVEETVRELGHTLVKWTPPSHQTAAKLAMRVYDLDGGADIRHHLALSGETPAAQVILEAEGTPQKTALEVAALNVEKREYQKLYMDYWNSTAQLTGTGRSVEAVIYPCAPHAAVIPTQFATVGYTSVINVLDYTSVAIPVTHVDKNIDLVRGQGRPLSDVDLKVHYDYDPNVYDGAPAGVQLFGRRLQEEKILVLAEYLAGKVKEATANKIVVGPEL</sequence>
<feature type="active site" description="Charge relay system" evidence="5">
    <location>
        <position position="217"/>
    </location>
</feature>
<dbReference type="Gene3D" id="3.90.1300.10">
    <property type="entry name" value="Amidase signature (AS) domain"/>
    <property type="match status" value="1"/>
</dbReference>
<dbReference type="InterPro" id="IPR023631">
    <property type="entry name" value="Amidase_dom"/>
</dbReference>
<comment type="catalytic activity">
    <reaction evidence="1">
        <text>a monocarboxylic acid amide + H2O = a monocarboxylate + NH4(+)</text>
        <dbReference type="Rhea" id="RHEA:12020"/>
        <dbReference type="ChEBI" id="CHEBI:15377"/>
        <dbReference type="ChEBI" id="CHEBI:28938"/>
        <dbReference type="ChEBI" id="CHEBI:35757"/>
        <dbReference type="ChEBI" id="CHEBI:83628"/>
        <dbReference type="EC" id="3.5.1.4"/>
    </reaction>
</comment>
<dbReference type="InterPro" id="IPR020556">
    <property type="entry name" value="Amidase_CS"/>
</dbReference>
<dbReference type="SUPFAM" id="SSF75304">
    <property type="entry name" value="Amidase signature (AS) enzymes"/>
    <property type="match status" value="1"/>
</dbReference>
<dbReference type="STRING" id="1448320.A0A319DIS0"/>
<comment type="similarity">
    <text evidence="2">Belongs to the amidase family.</text>
</comment>
<accession>A0A319DIS0</accession>
<dbReference type="InterPro" id="IPR036928">
    <property type="entry name" value="AS_sf"/>
</dbReference>
<feature type="active site" description="Charge relay system" evidence="5">
    <location>
        <position position="133"/>
    </location>
</feature>
<feature type="binding site" evidence="6">
    <location>
        <begin position="238"/>
        <end position="241"/>
    </location>
    <ligand>
        <name>substrate</name>
    </ligand>
</feature>
<feature type="domain" description="Amidase" evidence="7">
    <location>
        <begin position="77"/>
        <end position="548"/>
    </location>
</feature>
<gene>
    <name evidence="8" type="ORF">BO71DRAFT_386399</name>
</gene>
<dbReference type="Pfam" id="PF01425">
    <property type="entry name" value="Amidase"/>
    <property type="match status" value="1"/>
</dbReference>
<dbReference type="GO" id="GO:0004040">
    <property type="term" value="F:amidase activity"/>
    <property type="evidence" value="ECO:0007669"/>
    <property type="project" value="UniProtKB-EC"/>
</dbReference>
<dbReference type="PROSITE" id="PS00571">
    <property type="entry name" value="AMIDASES"/>
    <property type="match status" value="1"/>
</dbReference>